<name>J5K7V9_9GAMM</name>
<gene>
    <name evidence="2" type="ORF">NT01SARS_0331</name>
</gene>
<dbReference type="HOGENOM" id="CLU_145407_3_0_6"/>
<dbReference type="PANTHER" id="PTHR41521:SF4">
    <property type="entry name" value="BLR0684 PROTEIN"/>
    <property type="match status" value="1"/>
</dbReference>
<sequence>MKKGYWVVRAKLIDTEEYSKYINLATEIIKKYGGQFIVRGGHQKEFENFGFDRTVVVEFESYDDAVKCYKSSDYQSALDHVKDSAVRYVSIVEGI</sequence>
<dbReference type="InterPro" id="IPR011008">
    <property type="entry name" value="Dimeric_a/b-barrel"/>
</dbReference>
<dbReference type="SUPFAM" id="SSF54909">
    <property type="entry name" value="Dimeric alpha+beta barrel"/>
    <property type="match status" value="1"/>
</dbReference>
<proteinExistence type="predicted"/>
<protein>
    <recommendedName>
        <fullName evidence="1">DUF1330 domain-containing protein</fullName>
    </recommendedName>
</protein>
<accession>J5K7V9</accession>
<dbReference type="InterPro" id="IPR010753">
    <property type="entry name" value="DUF1330"/>
</dbReference>
<dbReference type="Proteomes" id="UP000010305">
    <property type="component" value="Unassembled WGS sequence"/>
</dbReference>
<dbReference type="PANTHER" id="PTHR41521">
    <property type="match status" value="1"/>
</dbReference>
<organism evidence="2 3">
    <name type="scientific">SAR86 cluster bacterium SAR86A</name>
    <dbReference type="NCBI Taxonomy" id="1123866"/>
    <lineage>
        <taxon>Bacteria</taxon>
        <taxon>Pseudomonadati</taxon>
        <taxon>Pseudomonadota</taxon>
        <taxon>Gammaproteobacteria</taxon>
        <taxon>SAR86 cluster</taxon>
    </lineage>
</organism>
<reference evidence="2 3" key="1">
    <citation type="journal article" date="2012" name="ISME J.">
        <title>Genomic insights to SAR86, an abundant and uncultivated marine bacterial lineage.</title>
        <authorList>
            <person name="Dupont C.L."/>
            <person name="Rusch D.B."/>
            <person name="Yooseph S."/>
            <person name="Lombardo M.J."/>
            <person name="Richter R.A."/>
            <person name="Valas R."/>
            <person name="Novotny M."/>
            <person name="Yee-Greenbaum J."/>
            <person name="Selengut J.D."/>
            <person name="Haft D.H."/>
            <person name="Halpern A.L."/>
            <person name="Lasken R.S."/>
            <person name="Nealson K."/>
            <person name="Friedman R."/>
            <person name="Venter J.C."/>
        </authorList>
    </citation>
    <scope>NUCLEOTIDE SEQUENCE [LARGE SCALE GENOMIC DNA]</scope>
</reference>
<evidence type="ECO:0000313" key="2">
    <source>
        <dbReference type="EMBL" id="EJP71848.1"/>
    </source>
</evidence>
<dbReference type="AlphaFoldDB" id="J5K7V9"/>
<evidence type="ECO:0000259" key="1">
    <source>
        <dbReference type="Pfam" id="PF07045"/>
    </source>
</evidence>
<evidence type="ECO:0000313" key="3">
    <source>
        <dbReference type="Proteomes" id="UP000010305"/>
    </source>
</evidence>
<dbReference type="STRING" id="1123866.NT01SARS_0331"/>
<dbReference type="Pfam" id="PF07045">
    <property type="entry name" value="DUF1330"/>
    <property type="match status" value="1"/>
</dbReference>
<dbReference type="Gene3D" id="3.30.70.100">
    <property type="match status" value="1"/>
</dbReference>
<dbReference type="EMBL" id="JH611156">
    <property type="protein sequence ID" value="EJP71848.1"/>
    <property type="molecule type" value="Genomic_DNA"/>
</dbReference>
<feature type="domain" description="DUF1330" evidence="1">
    <location>
        <begin position="3"/>
        <end position="95"/>
    </location>
</feature>